<keyword evidence="1" id="KW-0812">Transmembrane</keyword>
<organism evidence="2">
    <name type="scientific">freshwater metagenome</name>
    <dbReference type="NCBI Taxonomy" id="449393"/>
    <lineage>
        <taxon>unclassified sequences</taxon>
        <taxon>metagenomes</taxon>
        <taxon>ecological metagenomes</taxon>
    </lineage>
</organism>
<reference evidence="2" key="1">
    <citation type="submission" date="2020-05" db="EMBL/GenBank/DDBJ databases">
        <authorList>
            <person name="Chiriac C."/>
            <person name="Salcher M."/>
            <person name="Ghai R."/>
            <person name="Kavagutti S V."/>
        </authorList>
    </citation>
    <scope>NUCLEOTIDE SEQUENCE</scope>
</reference>
<evidence type="ECO:0000313" key="2">
    <source>
        <dbReference type="EMBL" id="CAB4600826.1"/>
    </source>
</evidence>
<protein>
    <submittedName>
        <fullName evidence="2">Unannotated protein</fullName>
    </submittedName>
</protein>
<keyword evidence="1" id="KW-0472">Membrane</keyword>
<evidence type="ECO:0000256" key="1">
    <source>
        <dbReference type="SAM" id="Phobius"/>
    </source>
</evidence>
<feature type="transmembrane region" description="Helical" evidence="1">
    <location>
        <begin position="120"/>
        <end position="139"/>
    </location>
</feature>
<keyword evidence="1" id="KW-1133">Transmembrane helix</keyword>
<accession>A0A6J6GHU8</accession>
<sequence>MCALAALATLRFWQLGRSGTDAAPTHGWTPSPALAALLVGLVLIAVAIQLAVATWTARRPVALSAPDVDAAQHAVRSAAIVSLAGCALMSASLATSWTMIRVSWLASGRHDAWSNLHGAVHAIAIAGVVVGLTLSLRSIPRFLPIARPAPGRPAPSS</sequence>
<dbReference type="EMBL" id="CAEZSR010000322">
    <property type="protein sequence ID" value="CAB4600826.1"/>
    <property type="molecule type" value="Genomic_DNA"/>
</dbReference>
<feature type="transmembrane region" description="Helical" evidence="1">
    <location>
        <begin position="32"/>
        <end position="57"/>
    </location>
</feature>
<name>A0A6J6GHU8_9ZZZZ</name>
<proteinExistence type="predicted"/>
<feature type="transmembrane region" description="Helical" evidence="1">
    <location>
        <begin position="78"/>
        <end position="100"/>
    </location>
</feature>
<gene>
    <name evidence="2" type="ORF">UFOPK1493_04310</name>
</gene>
<dbReference type="AlphaFoldDB" id="A0A6J6GHU8"/>